<dbReference type="Pfam" id="PF13588">
    <property type="entry name" value="HSDR_N_2"/>
    <property type="match status" value="1"/>
</dbReference>
<name>A0A161UTY6_NODSP</name>
<dbReference type="InterPro" id="IPR011856">
    <property type="entry name" value="tRNA_endonuc-like_dom_sf"/>
</dbReference>
<feature type="domain" description="Type I restriction enzyme R protein N-terminal" evidence="1">
    <location>
        <begin position="5"/>
        <end position="81"/>
    </location>
</feature>
<reference evidence="2 3" key="1">
    <citation type="submission" date="2016-04" db="EMBL/GenBank/DDBJ databases">
        <title>Draft Genome Assembly of the Bloom-forming Cyanobacterium Nodularia spumigena Strain CENA596 in Shrimp Production Ponds.</title>
        <authorList>
            <person name="Popin R.V."/>
            <person name="Rigonato J."/>
            <person name="Abreu V.A."/>
            <person name="Andreote A.P."/>
            <person name="Silveira S.B."/>
            <person name="Odebrecht C."/>
            <person name="Fiore M.F."/>
        </authorList>
    </citation>
    <scope>NUCLEOTIDE SEQUENCE [LARGE SCALE GENOMIC DNA]</scope>
    <source>
        <strain evidence="2 3">CENA596</strain>
    </source>
</reference>
<sequence>MEAIKLPIRHNEVDIIATDKHGEIILIVEAKAQKLQTKSSAISQLKSYLNTLEANSAFAMLADLQEIGIFKVNDENEFKKILSLKTVDVLKYYDAEFPVKKIFDLYFITLLEAWLRDLAYHWKSVKPPASEELATIGLLDMIKEGDTYSQNDYDK</sequence>
<dbReference type="InterPro" id="IPR029464">
    <property type="entry name" value="HSDR_N"/>
</dbReference>
<dbReference type="GO" id="GO:0003676">
    <property type="term" value="F:nucleic acid binding"/>
    <property type="evidence" value="ECO:0007669"/>
    <property type="project" value="InterPro"/>
</dbReference>
<accession>A0A161UTY6</accession>
<dbReference type="Gene3D" id="3.40.1350.10">
    <property type="match status" value="1"/>
</dbReference>
<evidence type="ECO:0000259" key="1">
    <source>
        <dbReference type="Pfam" id="PF13588"/>
    </source>
</evidence>
<dbReference type="Proteomes" id="UP000076555">
    <property type="component" value="Unassembled WGS sequence"/>
</dbReference>
<dbReference type="AlphaFoldDB" id="A0A161UTY6"/>
<evidence type="ECO:0000313" key="2">
    <source>
        <dbReference type="EMBL" id="KZL49383.1"/>
    </source>
</evidence>
<organism evidence="2 3">
    <name type="scientific">Nodularia spumigena CENA596</name>
    <dbReference type="NCBI Taxonomy" id="1819295"/>
    <lineage>
        <taxon>Bacteria</taxon>
        <taxon>Bacillati</taxon>
        <taxon>Cyanobacteriota</taxon>
        <taxon>Cyanophyceae</taxon>
        <taxon>Nostocales</taxon>
        <taxon>Nodulariaceae</taxon>
        <taxon>Nodularia</taxon>
    </lineage>
</organism>
<proteinExistence type="predicted"/>
<gene>
    <name evidence="2" type="ORF">A2T98_13035</name>
</gene>
<protein>
    <recommendedName>
        <fullName evidence="1">Type I restriction enzyme R protein N-terminal domain-containing protein</fullName>
    </recommendedName>
</protein>
<dbReference type="EMBL" id="LWAJ01000176">
    <property type="protein sequence ID" value="KZL49383.1"/>
    <property type="molecule type" value="Genomic_DNA"/>
</dbReference>
<comment type="caution">
    <text evidence="2">The sequence shown here is derived from an EMBL/GenBank/DDBJ whole genome shotgun (WGS) entry which is preliminary data.</text>
</comment>
<evidence type="ECO:0000313" key="3">
    <source>
        <dbReference type="Proteomes" id="UP000076555"/>
    </source>
</evidence>